<dbReference type="InterPro" id="IPR012336">
    <property type="entry name" value="Thioredoxin-like_fold"/>
</dbReference>
<dbReference type="Pfam" id="PF13098">
    <property type="entry name" value="Thioredoxin_2"/>
    <property type="match status" value="1"/>
</dbReference>
<evidence type="ECO:0000313" key="3">
    <source>
        <dbReference type="EMBL" id="CBH96580.1"/>
    </source>
</evidence>
<dbReference type="PROSITE" id="PS51352">
    <property type="entry name" value="THIOREDOXIN_2"/>
    <property type="match status" value="1"/>
</dbReference>
<proteinExistence type="predicted"/>
<protein>
    <recommendedName>
        <fullName evidence="2">Thioredoxin domain-containing protein</fullName>
    </recommendedName>
</protein>
<feature type="region of interest" description="Disordered" evidence="1">
    <location>
        <begin position="178"/>
        <end position="203"/>
    </location>
</feature>
<name>E6PNS8_9ZZZZ</name>
<gene>
    <name evidence="3" type="ORF">CARN2_1439</name>
</gene>
<evidence type="ECO:0000256" key="1">
    <source>
        <dbReference type="SAM" id="MobiDB-lite"/>
    </source>
</evidence>
<feature type="domain" description="Thioredoxin" evidence="2">
    <location>
        <begin position="42"/>
        <end position="171"/>
    </location>
</feature>
<dbReference type="InterPro" id="IPR036249">
    <property type="entry name" value="Thioredoxin-like_sf"/>
</dbReference>
<evidence type="ECO:0000259" key="2">
    <source>
        <dbReference type="PROSITE" id="PS51352"/>
    </source>
</evidence>
<reference evidence="3" key="1">
    <citation type="submission" date="2009-10" db="EMBL/GenBank/DDBJ databases">
        <title>Diversity of trophic interactions inside an arsenic-rich microbial ecosystem.</title>
        <authorList>
            <person name="Bertin P.N."/>
            <person name="Heinrich-Salmeron A."/>
            <person name="Pelletier E."/>
            <person name="Goulhen-Chollet F."/>
            <person name="Arsene-Ploetze F."/>
            <person name="Gallien S."/>
            <person name="Calteau A."/>
            <person name="Vallenet D."/>
            <person name="Casiot C."/>
            <person name="Chane-Woon-Ming B."/>
            <person name="Giloteaux L."/>
            <person name="Barakat M."/>
            <person name="Bonnefoy V."/>
            <person name="Bruneel O."/>
            <person name="Chandler M."/>
            <person name="Cleiss J."/>
            <person name="Duran R."/>
            <person name="Elbaz-Poulichet F."/>
            <person name="Fonknechten N."/>
            <person name="Lauga B."/>
            <person name="Mornico D."/>
            <person name="Ortet P."/>
            <person name="Schaeffer C."/>
            <person name="Siguier P."/>
            <person name="Alexander Thil Smith A."/>
            <person name="Van Dorsselaer A."/>
            <person name="Weissenbach J."/>
            <person name="Medigue C."/>
            <person name="Le Paslier D."/>
        </authorList>
    </citation>
    <scope>NUCLEOTIDE SEQUENCE</scope>
</reference>
<dbReference type="SUPFAM" id="SSF52833">
    <property type="entry name" value="Thioredoxin-like"/>
    <property type="match status" value="1"/>
</dbReference>
<dbReference type="AlphaFoldDB" id="E6PNS8"/>
<dbReference type="InterPro" id="IPR013766">
    <property type="entry name" value="Thioredoxin_domain"/>
</dbReference>
<organism evidence="3">
    <name type="scientific">mine drainage metagenome</name>
    <dbReference type="NCBI Taxonomy" id="410659"/>
    <lineage>
        <taxon>unclassified sequences</taxon>
        <taxon>metagenomes</taxon>
        <taxon>ecological metagenomes</taxon>
    </lineage>
</organism>
<feature type="compositionally biased region" description="Gly residues" evidence="1">
    <location>
        <begin position="194"/>
        <end position="203"/>
    </location>
</feature>
<sequence length="203" mass="21878">MYRNPILPESTASVWTKFALRLQAHVRAWLWTGLIAMGLSFTLAGLSRADTPLPPARDLQSSAVQAASRHQPLVVMFSYPGCTYCERLRKSTYQWLVKDGYAVQQVEMEPDYRLLGFDGKPTTGNALAQKYGVQLAPTVLFFGPGGREVAGRLAGAGQPDFYQAFVDRALKEGAAQLGANKEAPGRSQASLTPSGGGRSKAAA</sequence>
<comment type="caution">
    <text evidence="3">The sequence shown here is derived from an EMBL/GenBank/DDBJ whole genome shotgun (WGS) entry which is preliminary data.</text>
</comment>
<dbReference type="Gene3D" id="3.40.30.10">
    <property type="entry name" value="Glutaredoxin"/>
    <property type="match status" value="1"/>
</dbReference>
<accession>E6PNS8</accession>
<dbReference type="EMBL" id="CABM01000027">
    <property type="protein sequence ID" value="CBH96580.1"/>
    <property type="molecule type" value="Genomic_DNA"/>
</dbReference>